<keyword evidence="4" id="KW-1185">Reference proteome</keyword>
<dbReference type="AlphaFoldDB" id="A0AAD4CVG8"/>
<dbReference type="InterPro" id="IPR045851">
    <property type="entry name" value="AMP-bd_C_sf"/>
</dbReference>
<dbReference type="SUPFAM" id="SSF56801">
    <property type="entry name" value="Acetyl-CoA synthetase-like"/>
    <property type="match status" value="1"/>
</dbReference>
<evidence type="ECO:0000259" key="2">
    <source>
        <dbReference type="Pfam" id="PF13193"/>
    </source>
</evidence>
<reference evidence="3" key="2">
    <citation type="submission" date="2020-02" db="EMBL/GenBank/DDBJ databases">
        <authorList>
            <person name="Gilchrist C.L.M."/>
            <person name="Chooi Y.-H."/>
        </authorList>
    </citation>
    <scope>NUCLEOTIDE SEQUENCE</scope>
    <source>
        <strain evidence="3">MST-FP2251</strain>
    </source>
</reference>
<protein>
    <submittedName>
        <fullName evidence="3">Uncharacterized protein</fullName>
    </submittedName>
</protein>
<dbReference type="InterPro" id="IPR000873">
    <property type="entry name" value="AMP-dep_synth/lig_dom"/>
</dbReference>
<dbReference type="Gene3D" id="3.40.50.980">
    <property type="match status" value="2"/>
</dbReference>
<dbReference type="Proteomes" id="UP001194746">
    <property type="component" value="Unassembled WGS sequence"/>
</dbReference>
<dbReference type="Gene3D" id="3.30.300.30">
    <property type="match status" value="1"/>
</dbReference>
<dbReference type="PANTHER" id="PTHR43201">
    <property type="entry name" value="ACYL-COA SYNTHETASE"/>
    <property type="match status" value="1"/>
</dbReference>
<feature type="domain" description="AMP-dependent synthetase/ligase" evidence="1">
    <location>
        <begin position="182"/>
        <end position="300"/>
    </location>
</feature>
<proteinExistence type="predicted"/>
<dbReference type="GO" id="GO:0006631">
    <property type="term" value="P:fatty acid metabolic process"/>
    <property type="evidence" value="ECO:0007669"/>
    <property type="project" value="TreeGrafter"/>
</dbReference>
<gene>
    <name evidence="3" type="ORF">FE257_010776</name>
</gene>
<accession>A0AAD4CVG8</accession>
<evidence type="ECO:0000259" key="1">
    <source>
        <dbReference type="Pfam" id="PF00501"/>
    </source>
</evidence>
<organism evidence="3 4">
    <name type="scientific">Aspergillus nanangensis</name>
    <dbReference type="NCBI Taxonomy" id="2582783"/>
    <lineage>
        <taxon>Eukaryota</taxon>
        <taxon>Fungi</taxon>
        <taxon>Dikarya</taxon>
        <taxon>Ascomycota</taxon>
        <taxon>Pezizomycotina</taxon>
        <taxon>Eurotiomycetes</taxon>
        <taxon>Eurotiomycetidae</taxon>
        <taxon>Eurotiales</taxon>
        <taxon>Aspergillaceae</taxon>
        <taxon>Aspergillus</taxon>
        <taxon>Aspergillus subgen. Circumdati</taxon>
    </lineage>
</organism>
<dbReference type="Gene3D" id="2.30.38.10">
    <property type="entry name" value="Luciferase, Domain 3"/>
    <property type="match status" value="1"/>
</dbReference>
<reference evidence="3" key="1">
    <citation type="journal article" date="2019" name="Beilstein J. Org. Chem.">
        <title>Nanangenines: drimane sesquiterpenoids as the dominant metabolite cohort of a novel Australian fungus, Aspergillus nanangensis.</title>
        <authorList>
            <person name="Lacey H.J."/>
            <person name="Gilchrist C.L.M."/>
            <person name="Crombie A."/>
            <person name="Kalaitzis J.A."/>
            <person name="Vuong D."/>
            <person name="Rutledge P.J."/>
            <person name="Turner P."/>
            <person name="Pitt J.I."/>
            <person name="Lacey E."/>
            <person name="Chooi Y.H."/>
            <person name="Piggott A.M."/>
        </authorList>
    </citation>
    <scope>NUCLEOTIDE SEQUENCE</scope>
    <source>
        <strain evidence="3">MST-FP2251</strain>
    </source>
</reference>
<evidence type="ECO:0000313" key="3">
    <source>
        <dbReference type="EMBL" id="KAF9893464.1"/>
    </source>
</evidence>
<dbReference type="PANTHER" id="PTHR43201:SF6">
    <property type="entry name" value="ACYL COA SYNTHETASE (EUROFUNG)"/>
    <property type="match status" value="1"/>
</dbReference>
<feature type="domain" description="AMP-dependent synthetase/ligase" evidence="1">
    <location>
        <begin position="34"/>
        <end position="130"/>
    </location>
</feature>
<sequence length="459" mass="49340">MSIPQSIINGPSSPPLRTCSIPDLLNELAIQFSSKDAINAPETSTRLTYHDLNVRTKTIARAFIAHGIHKGDKIGIFLGNCEVYAEVFLAVTRIGAIAVPLNGTYSAIEAINAIKLTGIVALSLGTKGSQSLLSYLETLDQRTVQNKIPGLQRIVCVNDSDSVAPHLEAYGAFLGDAEEIGLPQLMDIEASVKGSPKVAMLTHAVRTGMIGGASVPDALLRELKLEFGLKGLTHSYGMTETSSASFMWQKVLDLNGGVSGKLVILPHTSAKVIDTAGNIVAAGCRGELCVSGYSVQKGYYQNPKKTKEAMIPDDKGTIWMRTGDEAVLDSKGYCSITGRVKDIIIRGGENIYPAEIEDRLTDHPSVSQTAVVGVDHSHLGQVVAAFLHQSPRTRKPTDSELSAWVGLRLGAMKSPAWIFWLGHDGLPETFPTTGNGKIRKNVLQELGNRRISKPHIAKL</sequence>
<dbReference type="EMBL" id="VCAU01000007">
    <property type="protein sequence ID" value="KAF9893464.1"/>
    <property type="molecule type" value="Genomic_DNA"/>
</dbReference>
<feature type="domain" description="AMP-binding enzyme C-terminal" evidence="2">
    <location>
        <begin position="355"/>
        <end position="429"/>
    </location>
</feature>
<dbReference type="Pfam" id="PF00501">
    <property type="entry name" value="AMP-binding"/>
    <property type="match status" value="2"/>
</dbReference>
<dbReference type="InterPro" id="IPR025110">
    <property type="entry name" value="AMP-bd_C"/>
</dbReference>
<dbReference type="Pfam" id="PF13193">
    <property type="entry name" value="AMP-binding_C"/>
    <property type="match status" value="1"/>
</dbReference>
<name>A0AAD4CVG8_ASPNN</name>
<evidence type="ECO:0000313" key="4">
    <source>
        <dbReference type="Proteomes" id="UP001194746"/>
    </source>
</evidence>
<dbReference type="GO" id="GO:0031956">
    <property type="term" value="F:medium-chain fatty acid-CoA ligase activity"/>
    <property type="evidence" value="ECO:0007669"/>
    <property type="project" value="TreeGrafter"/>
</dbReference>
<comment type="caution">
    <text evidence="3">The sequence shown here is derived from an EMBL/GenBank/DDBJ whole genome shotgun (WGS) entry which is preliminary data.</text>
</comment>